<dbReference type="EMBL" id="JAOQBH010000004">
    <property type="protein sequence ID" value="KAJ4137256.1"/>
    <property type="molecule type" value="Genomic_DNA"/>
</dbReference>
<accession>A0ABQ8RKB6</accession>
<name>A0ABQ8RKB6_FUSEQ</name>
<keyword evidence="3" id="KW-1185">Reference proteome</keyword>
<comment type="caution">
    <text evidence="2">The sequence shown here is derived from an EMBL/GenBank/DDBJ whole genome shotgun (WGS) entry which is preliminary data.</text>
</comment>
<evidence type="ECO:0008006" key="4">
    <source>
        <dbReference type="Google" id="ProtNLM"/>
    </source>
</evidence>
<gene>
    <name evidence="2" type="ORF">NW768_002838</name>
</gene>
<feature type="compositionally biased region" description="Low complexity" evidence="1">
    <location>
        <begin position="405"/>
        <end position="419"/>
    </location>
</feature>
<evidence type="ECO:0000313" key="3">
    <source>
        <dbReference type="Proteomes" id="UP001152024"/>
    </source>
</evidence>
<proteinExistence type="predicted"/>
<feature type="region of interest" description="Disordered" evidence="1">
    <location>
        <begin position="402"/>
        <end position="428"/>
    </location>
</feature>
<evidence type="ECO:0000313" key="2">
    <source>
        <dbReference type="EMBL" id="KAJ4137256.1"/>
    </source>
</evidence>
<evidence type="ECO:0000256" key="1">
    <source>
        <dbReference type="SAM" id="MobiDB-lite"/>
    </source>
</evidence>
<protein>
    <recommendedName>
        <fullName evidence="4">HNH nuclease domain-containing protein</fullName>
    </recommendedName>
</protein>
<organism evidence="2 3">
    <name type="scientific">Fusarium equiseti</name>
    <name type="common">Fusarium scirpi</name>
    <dbReference type="NCBI Taxonomy" id="61235"/>
    <lineage>
        <taxon>Eukaryota</taxon>
        <taxon>Fungi</taxon>
        <taxon>Dikarya</taxon>
        <taxon>Ascomycota</taxon>
        <taxon>Pezizomycotina</taxon>
        <taxon>Sordariomycetes</taxon>
        <taxon>Hypocreomycetidae</taxon>
        <taxon>Hypocreales</taxon>
        <taxon>Nectriaceae</taxon>
        <taxon>Fusarium</taxon>
        <taxon>Fusarium incarnatum-equiseti species complex</taxon>
    </lineage>
</organism>
<dbReference type="Proteomes" id="UP001152024">
    <property type="component" value="Unassembled WGS sequence"/>
</dbReference>
<reference evidence="2" key="1">
    <citation type="submission" date="2022-09" db="EMBL/GenBank/DDBJ databases">
        <title>Fusarium specimens isolated from Avocado Roots.</title>
        <authorList>
            <person name="Stajich J."/>
            <person name="Roper C."/>
            <person name="Heimlech-Rivalta G."/>
        </authorList>
    </citation>
    <scope>NUCLEOTIDE SEQUENCE</scope>
    <source>
        <strain evidence="2">CF00095</strain>
    </source>
</reference>
<sequence length="428" mass="48458">MGLPQTSSGLVHPVPSLSQLNLRIDHASKRCHRIQRFYPQFIIRIEYLILILLADLDQFDEDEGSLSIRYNVVPDLRRKLESASPFCKHYMHHLDPENLNSATWRHALYKPPVEQPKMSDEDDRHADWETIAQSMYYESRFETNPNLPAITEPKAEEISKAHSRDKGKCVVTGCPDVKHFWLIPFTWNNTPPHNDSTGNLEGASMDLADVDMLDGELLNARELGMTHKSWNIMCIDRVLCDFLQRGWGGFRFEDAGQPNEKGIVKVTLRFYWMPQMTGRFNRETTDNNELMDLVNEFNAFVRAGCPPPPTYPKSEGVKIPESGQLVVVERDEGDLEKFTGAVKMHWVCVVYTALCGGAGRPQFMTGIDQSYGHLQPRDEQFAQQKDQLEEKDLVAQMAWKGYYQPSSDSGSGGSDPRTSGDGGGRSSA</sequence>